<gene>
    <name evidence="2" type="ORF">OLC1_LOCUS684</name>
</gene>
<dbReference type="SMART" id="SM00767">
    <property type="entry name" value="DCD"/>
    <property type="match status" value="1"/>
</dbReference>
<dbReference type="Pfam" id="PF10539">
    <property type="entry name" value="Dev_Cell_Death"/>
    <property type="match status" value="1"/>
</dbReference>
<dbReference type="EMBL" id="OX459118">
    <property type="protein sequence ID" value="CAI9088008.1"/>
    <property type="molecule type" value="Genomic_DNA"/>
</dbReference>
<dbReference type="PANTHER" id="PTHR46444">
    <property type="entry name" value="DCD (DEVELOPMENT AND CELL DEATH) DOMAIN PROTEIN-RELATED"/>
    <property type="match status" value="1"/>
</dbReference>
<evidence type="ECO:0000259" key="1">
    <source>
        <dbReference type="PROSITE" id="PS51222"/>
    </source>
</evidence>
<evidence type="ECO:0000313" key="3">
    <source>
        <dbReference type="Proteomes" id="UP001161247"/>
    </source>
</evidence>
<dbReference type="AlphaFoldDB" id="A0AAV1BYQ2"/>
<dbReference type="PANTHER" id="PTHR46444:SF9">
    <property type="entry name" value="DCD (DEVELOPMENT AND CELL DEATH) DOMAIN PROTEIN"/>
    <property type="match status" value="1"/>
</dbReference>
<protein>
    <submittedName>
        <fullName evidence="2">OLC1v1022235C1</fullName>
    </submittedName>
</protein>
<dbReference type="Proteomes" id="UP001161247">
    <property type="component" value="Chromosome 1"/>
</dbReference>
<keyword evidence="3" id="KW-1185">Reference proteome</keyword>
<feature type="domain" description="DCD" evidence="1">
    <location>
        <begin position="21"/>
        <end position="152"/>
    </location>
</feature>
<proteinExistence type="predicted"/>
<dbReference type="InterPro" id="IPR013989">
    <property type="entry name" value="Dev_and_cell_death_domain"/>
</dbReference>
<organism evidence="2 3">
    <name type="scientific">Oldenlandia corymbosa var. corymbosa</name>
    <dbReference type="NCBI Taxonomy" id="529605"/>
    <lineage>
        <taxon>Eukaryota</taxon>
        <taxon>Viridiplantae</taxon>
        <taxon>Streptophyta</taxon>
        <taxon>Embryophyta</taxon>
        <taxon>Tracheophyta</taxon>
        <taxon>Spermatophyta</taxon>
        <taxon>Magnoliopsida</taxon>
        <taxon>eudicotyledons</taxon>
        <taxon>Gunneridae</taxon>
        <taxon>Pentapetalae</taxon>
        <taxon>asterids</taxon>
        <taxon>lamiids</taxon>
        <taxon>Gentianales</taxon>
        <taxon>Rubiaceae</taxon>
        <taxon>Rubioideae</taxon>
        <taxon>Spermacoceae</taxon>
        <taxon>Hedyotis-Oldenlandia complex</taxon>
        <taxon>Oldenlandia</taxon>
    </lineage>
</organism>
<name>A0AAV1BYQ2_OLDCO</name>
<reference evidence="2" key="1">
    <citation type="submission" date="2023-03" db="EMBL/GenBank/DDBJ databases">
        <authorList>
            <person name="Julca I."/>
        </authorList>
    </citation>
    <scope>NUCLEOTIDE SEQUENCE</scope>
</reference>
<evidence type="ECO:0000313" key="2">
    <source>
        <dbReference type="EMBL" id="CAI9088008.1"/>
    </source>
</evidence>
<dbReference type="PROSITE" id="PS51222">
    <property type="entry name" value="DCD"/>
    <property type="match status" value="1"/>
</dbReference>
<accession>A0AAV1BYQ2</accession>
<sequence>MAPRRKRKASSYYYYENGGDFPEHGAIFMSSSATKEECLRRNLFGLPMAFADFVEAVRPGMILFLYEYESRKLHGVFEATSNGQLNIVPHAFRSCSPKSFPAQVRVRVIRDCPPLLEDEFRDAIADNYYDNHKFKFGLSEQQVIRLQRLFYTQQMRVEKPLVMGDYIPLTPSGCCDIKVEVSLKGLYSDRMEHRTSVSNFNLHLQAAGDSLGTSSTKQLTYSDMVPRFVRQKEKELCQVDHHHPGNKIVDMELGEIGLSRRASVFSRLTYT</sequence>